<name>A0AA97ARE7_9CYAN</name>
<feature type="region of interest" description="Disordered" evidence="1">
    <location>
        <begin position="1"/>
        <end position="47"/>
    </location>
</feature>
<accession>A0AA97ARE7</accession>
<proteinExistence type="predicted"/>
<dbReference type="Pfam" id="PF26394">
    <property type="entry name" value="Psb34"/>
    <property type="match status" value="1"/>
</dbReference>
<dbReference type="RefSeq" id="WP_035998356.1">
    <property type="nucleotide sequence ID" value="NZ_CP053586.1"/>
</dbReference>
<dbReference type="InterPro" id="IPR048028">
    <property type="entry name" value="Psb34-like"/>
</dbReference>
<evidence type="ECO:0000313" key="2">
    <source>
        <dbReference type="EMBL" id="WNZ25188.1"/>
    </source>
</evidence>
<feature type="compositionally biased region" description="Basic and acidic residues" evidence="1">
    <location>
        <begin position="22"/>
        <end position="40"/>
    </location>
</feature>
<reference evidence="2" key="1">
    <citation type="submission" date="2020-05" db="EMBL/GenBank/DDBJ databases">
        <authorList>
            <person name="Zhu T."/>
            <person name="Keshari N."/>
            <person name="Lu X."/>
        </authorList>
    </citation>
    <scope>NUCLEOTIDE SEQUENCE</scope>
    <source>
        <strain evidence="2">NK1-12</strain>
    </source>
</reference>
<protein>
    <submittedName>
        <fullName evidence="2">Uncharacterized protein</fullName>
    </submittedName>
</protein>
<evidence type="ECO:0000256" key="1">
    <source>
        <dbReference type="SAM" id="MobiDB-lite"/>
    </source>
</evidence>
<organism evidence="2">
    <name type="scientific">Leptolyngbya sp. NK1-12</name>
    <dbReference type="NCBI Taxonomy" id="2547451"/>
    <lineage>
        <taxon>Bacteria</taxon>
        <taxon>Bacillati</taxon>
        <taxon>Cyanobacteriota</taxon>
        <taxon>Cyanophyceae</taxon>
        <taxon>Leptolyngbyales</taxon>
        <taxon>Leptolyngbyaceae</taxon>
        <taxon>Leptolyngbya group</taxon>
        <taxon>Leptolyngbya</taxon>
    </lineage>
</organism>
<sequence>MSTHEDVSVDTYDAHIVPAETAARKEREGEAFKHTPHQAEDESLDTSAGYTVDKEGLVNNFAIEPEMYVNEPGDLRQEEEELKAERAQEISEVNDTDKQGELTEDHDSRGKGTGII</sequence>
<dbReference type="AlphaFoldDB" id="A0AA97ARE7"/>
<gene>
    <name evidence="2" type="ORF">HJG54_21590</name>
</gene>
<feature type="compositionally biased region" description="Basic and acidic residues" evidence="1">
    <location>
        <begin position="83"/>
        <end position="110"/>
    </location>
</feature>
<feature type="region of interest" description="Disordered" evidence="1">
    <location>
        <begin position="74"/>
        <end position="116"/>
    </location>
</feature>
<dbReference type="EMBL" id="CP053586">
    <property type="protein sequence ID" value="WNZ25188.1"/>
    <property type="molecule type" value="Genomic_DNA"/>
</dbReference>